<evidence type="ECO:0000313" key="2">
    <source>
        <dbReference type="EMBL" id="KAJ1193449.1"/>
    </source>
</evidence>
<name>A0AAV7UZR8_PLEWA</name>
<evidence type="ECO:0000256" key="1">
    <source>
        <dbReference type="SAM" id="MobiDB-lite"/>
    </source>
</evidence>
<dbReference type="Proteomes" id="UP001066276">
    <property type="component" value="Chromosome 2_2"/>
</dbReference>
<reference evidence="2" key="1">
    <citation type="journal article" date="2022" name="bioRxiv">
        <title>Sequencing and chromosome-scale assembly of the giantPleurodeles waltlgenome.</title>
        <authorList>
            <person name="Brown T."/>
            <person name="Elewa A."/>
            <person name="Iarovenko S."/>
            <person name="Subramanian E."/>
            <person name="Araus A.J."/>
            <person name="Petzold A."/>
            <person name="Susuki M."/>
            <person name="Suzuki K.-i.T."/>
            <person name="Hayashi T."/>
            <person name="Toyoda A."/>
            <person name="Oliveira C."/>
            <person name="Osipova E."/>
            <person name="Leigh N.D."/>
            <person name="Simon A."/>
            <person name="Yun M.H."/>
        </authorList>
    </citation>
    <scope>NUCLEOTIDE SEQUENCE</scope>
    <source>
        <strain evidence="2">20211129_DDA</strain>
        <tissue evidence="2">Liver</tissue>
    </source>
</reference>
<gene>
    <name evidence="2" type="ORF">NDU88_002747</name>
</gene>
<accession>A0AAV7UZR8</accession>
<protein>
    <submittedName>
        <fullName evidence="2">Uncharacterized protein</fullName>
    </submittedName>
</protein>
<evidence type="ECO:0000313" key="3">
    <source>
        <dbReference type="Proteomes" id="UP001066276"/>
    </source>
</evidence>
<sequence>MFTSTYLPVKSANIVTAPAKKRAFKWSLRWRVRRCWGLVCGQYHLAIWWKAASCPFLREAARPATRRSAEARCFQVQCYAFSFNRVHIACIQRPGDCAGKNRVKDGHGGASSPALSGRRKQLTRQKAARPWGELLKPSPLLHSWRSRQAL</sequence>
<proteinExistence type="predicted"/>
<feature type="region of interest" description="Disordered" evidence="1">
    <location>
        <begin position="102"/>
        <end position="127"/>
    </location>
</feature>
<feature type="compositionally biased region" description="Basic residues" evidence="1">
    <location>
        <begin position="117"/>
        <end position="127"/>
    </location>
</feature>
<comment type="caution">
    <text evidence="2">The sequence shown here is derived from an EMBL/GenBank/DDBJ whole genome shotgun (WGS) entry which is preliminary data.</text>
</comment>
<keyword evidence="3" id="KW-1185">Reference proteome</keyword>
<dbReference type="AlphaFoldDB" id="A0AAV7UZR8"/>
<organism evidence="2 3">
    <name type="scientific">Pleurodeles waltl</name>
    <name type="common">Iberian ribbed newt</name>
    <dbReference type="NCBI Taxonomy" id="8319"/>
    <lineage>
        <taxon>Eukaryota</taxon>
        <taxon>Metazoa</taxon>
        <taxon>Chordata</taxon>
        <taxon>Craniata</taxon>
        <taxon>Vertebrata</taxon>
        <taxon>Euteleostomi</taxon>
        <taxon>Amphibia</taxon>
        <taxon>Batrachia</taxon>
        <taxon>Caudata</taxon>
        <taxon>Salamandroidea</taxon>
        <taxon>Salamandridae</taxon>
        <taxon>Pleurodelinae</taxon>
        <taxon>Pleurodeles</taxon>
    </lineage>
</organism>
<dbReference type="EMBL" id="JANPWB010000004">
    <property type="protein sequence ID" value="KAJ1193449.1"/>
    <property type="molecule type" value="Genomic_DNA"/>
</dbReference>